<dbReference type="EMBL" id="JAVFWL010000003">
    <property type="protein sequence ID" value="KAK6744970.1"/>
    <property type="molecule type" value="Genomic_DNA"/>
</dbReference>
<keyword evidence="2" id="KW-1185">Reference proteome</keyword>
<sequence length="114" mass="13292">MHPQLSDLVDWKRHKSLASCKSTIAFALRFIKGVSSRVNADLRQRIEKIIPEISQMTTEPYVTAKEREMASKVLVKNHQRVHVTDPRKRVLKQLKLHLDESGILRRRDALKKQI</sequence>
<reference evidence="1 2" key="1">
    <citation type="submission" date="2023-08" db="EMBL/GenBank/DDBJ databases">
        <title>A Necator americanus chromosomal reference genome.</title>
        <authorList>
            <person name="Ilik V."/>
            <person name="Petrzelkova K.J."/>
            <person name="Pardy F."/>
            <person name="Fuh T."/>
            <person name="Niatou-Singa F.S."/>
            <person name="Gouil Q."/>
            <person name="Baker L."/>
            <person name="Ritchie M.E."/>
            <person name="Jex A.R."/>
            <person name="Gazzola D."/>
            <person name="Li H."/>
            <person name="Toshio Fujiwara R."/>
            <person name="Zhan B."/>
            <person name="Aroian R.V."/>
            <person name="Pafco B."/>
            <person name="Schwarz E.M."/>
        </authorList>
    </citation>
    <scope>NUCLEOTIDE SEQUENCE [LARGE SCALE GENOMIC DNA]</scope>
    <source>
        <strain evidence="1 2">Aroian</strain>
        <tissue evidence="1">Whole animal</tissue>
    </source>
</reference>
<proteinExistence type="predicted"/>
<gene>
    <name evidence="1" type="primary">Necator_chrIII.g12354</name>
    <name evidence="1" type="ORF">RB195_011588</name>
</gene>
<dbReference type="Proteomes" id="UP001303046">
    <property type="component" value="Unassembled WGS sequence"/>
</dbReference>
<evidence type="ECO:0000313" key="1">
    <source>
        <dbReference type="EMBL" id="KAK6744970.1"/>
    </source>
</evidence>
<evidence type="ECO:0000313" key="2">
    <source>
        <dbReference type="Proteomes" id="UP001303046"/>
    </source>
</evidence>
<accession>A0ABR1D3Z9</accession>
<organism evidence="1 2">
    <name type="scientific">Necator americanus</name>
    <name type="common">Human hookworm</name>
    <dbReference type="NCBI Taxonomy" id="51031"/>
    <lineage>
        <taxon>Eukaryota</taxon>
        <taxon>Metazoa</taxon>
        <taxon>Ecdysozoa</taxon>
        <taxon>Nematoda</taxon>
        <taxon>Chromadorea</taxon>
        <taxon>Rhabditida</taxon>
        <taxon>Rhabditina</taxon>
        <taxon>Rhabditomorpha</taxon>
        <taxon>Strongyloidea</taxon>
        <taxon>Ancylostomatidae</taxon>
        <taxon>Bunostominae</taxon>
        <taxon>Necator</taxon>
    </lineage>
</organism>
<comment type="caution">
    <text evidence="1">The sequence shown here is derived from an EMBL/GenBank/DDBJ whole genome shotgun (WGS) entry which is preliminary data.</text>
</comment>
<protein>
    <submittedName>
        <fullName evidence="1">Uncharacterized protein</fullName>
    </submittedName>
</protein>
<name>A0ABR1D3Z9_NECAM</name>